<evidence type="ECO:0000313" key="2">
    <source>
        <dbReference type="EMBL" id="SFU19517.1"/>
    </source>
</evidence>
<dbReference type="RefSeq" id="WP_091698197.1">
    <property type="nucleotide sequence ID" value="NZ_FPBF01000011.1"/>
</dbReference>
<gene>
    <name evidence="2" type="ORF">SAMN04489724_0140</name>
</gene>
<organism evidence="2 3">
    <name type="scientific">Algoriphagus locisalis</name>
    <dbReference type="NCBI Taxonomy" id="305507"/>
    <lineage>
        <taxon>Bacteria</taxon>
        <taxon>Pseudomonadati</taxon>
        <taxon>Bacteroidota</taxon>
        <taxon>Cytophagia</taxon>
        <taxon>Cytophagales</taxon>
        <taxon>Cyclobacteriaceae</taxon>
        <taxon>Algoriphagus</taxon>
    </lineage>
</organism>
<evidence type="ECO:0000313" key="3">
    <source>
        <dbReference type="Proteomes" id="UP000199673"/>
    </source>
</evidence>
<dbReference type="Proteomes" id="UP000199673">
    <property type="component" value="Unassembled WGS sequence"/>
</dbReference>
<dbReference type="OrthoDB" id="828232at2"/>
<dbReference type="EMBL" id="FPBF01000011">
    <property type="protein sequence ID" value="SFU19517.1"/>
    <property type="molecule type" value="Genomic_DNA"/>
</dbReference>
<evidence type="ECO:0000256" key="1">
    <source>
        <dbReference type="SAM" id="Phobius"/>
    </source>
</evidence>
<feature type="transmembrane region" description="Helical" evidence="1">
    <location>
        <begin position="9"/>
        <end position="26"/>
    </location>
</feature>
<feature type="transmembrane region" description="Helical" evidence="1">
    <location>
        <begin position="32"/>
        <end position="53"/>
    </location>
</feature>
<keyword evidence="1" id="KW-0472">Membrane</keyword>
<dbReference type="STRING" id="305507.SAMN04489724_0140"/>
<keyword evidence="1" id="KW-0812">Transmembrane</keyword>
<reference evidence="3" key="1">
    <citation type="submission" date="2016-10" db="EMBL/GenBank/DDBJ databases">
        <authorList>
            <person name="Varghese N."/>
            <person name="Submissions S."/>
        </authorList>
    </citation>
    <scope>NUCLEOTIDE SEQUENCE [LARGE SCALE GENOMIC DNA]</scope>
    <source>
        <strain evidence="3">DSM 23445</strain>
    </source>
</reference>
<accession>A0A1I7E6G0</accession>
<keyword evidence="1" id="KW-1133">Transmembrane helix</keyword>
<name>A0A1I7E6G0_9BACT</name>
<sequence>MSKKPIERLYGLPFVLIIALGLAKYLDLFPVPSWLMALALVVGAITFVLSAYLQKVKKGS</sequence>
<keyword evidence="3" id="KW-1185">Reference proteome</keyword>
<proteinExistence type="predicted"/>
<dbReference type="AlphaFoldDB" id="A0A1I7E6G0"/>
<protein>
    <submittedName>
        <fullName evidence="2">Uncharacterized protein</fullName>
    </submittedName>
</protein>